<gene>
    <name evidence="2" type="ORF">KI387_039085</name>
</gene>
<evidence type="ECO:0000256" key="1">
    <source>
        <dbReference type="SAM" id="MobiDB-lite"/>
    </source>
</evidence>
<accession>A0AA38FBF5</accession>
<protein>
    <submittedName>
        <fullName evidence="2">Uncharacterized protein</fullName>
    </submittedName>
</protein>
<comment type="caution">
    <text evidence="2">The sequence shown here is derived from an EMBL/GenBank/DDBJ whole genome shotgun (WGS) entry which is preliminary data.</text>
</comment>
<feature type="region of interest" description="Disordered" evidence="1">
    <location>
        <begin position="248"/>
        <end position="273"/>
    </location>
</feature>
<name>A0AA38FBF5_TAXCH</name>
<keyword evidence="3" id="KW-1185">Reference proteome</keyword>
<feature type="region of interest" description="Disordered" evidence="1">
    <location>
        <begin position="1"/>
        <end position="31"/>
    </location>
</feature>
<evidence type="ECO:0000313" key="2">
    <source>
        <dbReference type="EMBL" id="KAH9295497.1"/>
    </source>
</evidence>
<feature type="compositionally biased region" description="Basic and acidic residues" evidence="1">
    <location>
        <begin position="64"/>
        <end position="76"/>
    </location>
</feature>
<feature type="compositionally biased region" description="Basic and acidic residues" evidence="1">
    <location>
        <begin position="258"/>
        <end position="273"/>
    </location>
</feature>
<evidence type="ECO:0000313" key="3">
    <source>
        <dbReference type="Proteomes" id="UP000824469"/>
    </source>
</evidence>
<feature type="non-terminal residue" evidence="2">
    <location>
        <position position="273"/>
    </location>
</feature>
<reference evidence="2 3" key="1">
    <citation type="journal article" date="2021" name="Nat. Plants">
        <title>The Taxus genome provides insights into paclitaxel biosynthesis.</title>
        <authorList>
            <person name="Xiong X."/>
            <person name="Gou J."/>
            <person name="Liao Q."/>
            <person name="Li Y."/>
            <person name="Zhou Q."/>
            <person name="Bi G."/>
            <person name="Li C."/>
            <person name="Du R."/>
            <person name="Wang X."/>
            <person name="Sun T."/>
            <person name="Guo L."/>
            <person name="Liang H."/>
            <person name="Lu P."/>
            <person name="Wu Y."/>
            <person name="Zhang Z."/>
            <person name="Ro D.K."/>
            <person name="Shang Y."/>
            <person name="Huang S."/>
            <person name="Yan J."/>
        </authorList>
    </citation>
    <scope>NUCLEOTIDE SEQUENCE [LARGE SCALE GENOMIC DNA]</scope>
    <source>
        <strain evidence="2">Ta-2019</strain>
    </source>
</reference>
<dbReference type="AlphaFoldDB" id="A0AA38FBF5"/>
<dbReference type="Proteomes" id="UP000824469">
    <property type="component" value="Unassembled WGS sequence"/>
</dbReference>
<sequence>MDKADKDPLTDLNAGGRRLQMHSRLKDWKKGFKTKRPPVYRKLWRPKIHQSEKLDEAQQEIDLESTKGEESKRDMTVDPAMNTMTPNPVKLSMEVDEENEKVIISLTSKEEEMEKTTSSAHQELLNRNSSLEILKMRQGKVKEVLESIARDLNQDKEFTDMEELAPKMVKQTDVDTGKEEGEITPTSKKSISDCDNDGFITVRSKKRGLKSLEEILESLYSDKKKQIGSWEASTSRITRATARRTTNIGVPYRKGRLSKREVREKETEKEIAD</sequence>
<feature type="region of interest" description="Disordered" evidence="1">
    <location>
        <begin position="46"/>
        <end position="87"/>
    </location>
</feature>
<proteinExistence type="predicted"/>
<dbReference type="EMBL" id="JAHRHJ020000011">
    <property type="protein sequence ID" value="KAH9295497.1"/>
    <property type="molecule type" value="Genomic_DNA"/>
</dbReference>
<organism evidence="2 3">
    <name type="scientific">Taxus chinensis</name>
    <name type="common">Chinese yew</name>
    <name type="synonym">Taxus wallichiana var. chinensis</name>
    <dbReference type="NCBI Taxonomy" id="29808"/>
    <lineage>
        <taxon>Eukaryota</taxon>
        <taxon>Viridiplantae</taxon>
        <taxon>Streptophyta</taxon>
        <taxon>Embryophyta</taxon>
        <taxon>Tracheophyta</taxon>
        <taxon>Spermatophyta</taxon>
        <taxon>Pinopsida</taxon>
        <taxon>Pinidae</taxon>
        <taxon>Conifers II</taxon>
        <taxon>Cupressales</taxon>
        <taxon>Taxaceae</taxon>
        <taxon>Taxus</taxon>
    </lineage>
</organism>